<evidence type="ECO:0000313" key="1">
    <source>
        <dbReference type="EMBL" id="TNV83982.1"/>
    </source>
</evidence>
<evidence type="ECO:0000313" key="2">
    <source>
        <dbReference type="Proteomes" id="UP000785679"/>
    </source>
</evidence>
<dbReference type="AlphaFoldDB" id="A0A8J8NYY8"/>
<organism evidence="1 2">
    <name type="scientific">Halteria grandinella</name>
    <dbReference type="NCBI Taxonomy" id="5974"/>
    <lineage>
        <taxon>Eukaryota</taxon>
        <taxon>Sar</taxon>
        <taxon>Alveolata</taxon>
        <taxon>Ciliophora</taxon>
        <taxon>Intramacronucleata</taxon>
        <taxon>Spirotrichea</taxon>
        <taxon>Stichotrichia</taxon>
        <taxon>Sporadotrichida</taxon>
        <taxon>Halteriidae</taxon>
        <taxon>Halteria</taxon>
    </lineage>
</organism>
<proteinExistence type="predicted"/>
<sequence>MSFINKANGLSKERYGGERDRLHGVSKTQGIIKVNIGNSLNIINPTKRFISPDLLSCSPNISDNDDNQGGYPMSHSIDRLILSTFDEHINVLPPSFKRTHGKETHSNCKKFREEPALTSMRTLIHKKIPRKKISRSMLNFREWEKNQPSTTPILLSNQPSVYSLAFFANTINANQQ</sequence>
<protein>
    <submittedName>
        <fullName evidence="1">Uncharacterized protein</fullName>
    </submittedName>
</protein>
<name>A0A8J8NYY8_HALGN</name>
<dbReference type="Proteomes" id="UP000785679">
    <property type="component" value="Unassembled WGS sequence"/>
</dbReference>
<gene>
    <name evidence="1" type="ORF">FGO68_gene5976</name>
</gene>
<accession>A0A8J8NYY8</accession>
<comment type="caution">
    <text evidence="1">The sequence shown here is derived from an EMBL/GenBank/DDBJ whole genome shotgun (WGS) entry which is preliminary data.</text>
</comment>
<dbReference type="EMBL" id="RRYP01003251">
    <property type="protein sequence ID" value="TNV83982.1"/>
    <property type="molecule type" value="Genomic_DNA"/>
</dbReference>
<keyword evidence="2" id="KW-1185">Reference proteome</keyword>
<reference evidence="1" key="1">
    <citation type="submission" date="2019-06" db="EMBL/GenBank/DDBJ databases">
        <authorList>
            <person name="Zheng W."/>
        </authorList>
    </citation>
    <scope>NUCLEOTIDE SEQUENCE</scope>
    <source>
        <strain evidence="1">QDHG01</strain>
    </source>
</reference>